<gene>
    <name evidence="1" type="ORF">ANCCAN_16139</name>
</gene>
<reference evidence="1 2" key="1">
    <citation type="submission" date="2014-10" db="EMBL/GenBank/DDBJ databases">
        <title>Draft genome of the hookworm Ancylostoma caninum.</title>
        <authorList>
            <person name="Mitreva M."/>
        </authorList>
    </citation>
    <scope>NUCLEOTIDE SEQUENCE [LARGE SCALE GENOMIC DNA]</scope>
    <source>
        <strain evidence="1 2">Baltimore</strain>
    </source>
</reference>
<dbReference type="Proteomes" id="UP000252519">
    <property type="component" value="Unassembled WGS sequence"/>
</dbReference>
<name>A0A368G0G3_ANCCA</name>
<keyword evidence="2" id="KW-1185">Reference proteome</keyword>
<comment type="caution">
    <text evidence="1">The sequence shown here is derived from an EMBL/GenBank/DDBJ whole genome shotgun (WGS) entry which is preliminary data.</text>
</comment>
<sequence length="120" mass="13382">MHKTFSFVVTLHHLGTNIEHGGDQRRREWIDFLLKVGNGTVNDDDGGVTLPHENVCVDNIVSVVYRKTVDAGDTDNPSIRAILAPRNRSVDQLSVEVLSWVNSEEKECKSIDEAGSIRCH</sequence>
<accession>A0A368G0G3</accession>
<protein>
    <submittedName>
        <fullName evidence="1">Uncharacterized protein</fullName>
    </submittedName>
</protein>
<evidence type="ECO:0000313" key="2">
    <source>
        <dbReference type="Proteomes" id="UP000252519"/>
    </source>
</evidence>
<dbReference type="OrthoDB" id="9997116at2759"/>
<dbReference type="EMBL" id="JOJR01000431">
    <property type="protein sequence ID" value="RCN37953.1"/>
    <property type="molecule type" value="Genomic_DNA"/>
</dbReference>
<evidence type="ECO:0000313" key="1">
    <source>
        <dbReference type="EMBL" id="RCN37953.1"/>
    </source>
</evidence>
<organism evidence="1 2">
    <name type="scientific">Ancylostoma caninum</name>
    <name type="common">Dog hookworm</name>
    <dbReference type="NCBI Taxonomy" id="29170"/>
    <lineage>
        <taxon>Eukaryota</taxon>
        <taxon>Metazoa</taxon>
        <taxon>Ecdysozoa</taxon>
        <taxon>Nematoda</taxon>
        <taxon>Chromadorea</taxon>
        <taxon>Rhabditida</taxon>
        <taxon>Rhabditina</taxon>
        <taxon>Rhabditomorpha</taxon>
        <taxon>Strongyloidea</taxon>
        <taxon>Ancylostomatidae</taxon>
        <taxon>Ancylostomatinae</taxon>
        <taxon>Ancylostoma</taxon>
    </lineage>
</organism>
<dbReference type="AlphaFoldDB" id="A0A368G0G3"/>
<proteinExistence type="predicted"/>
<dbReference type="STRING" id="29170.A0A368G0G3"/>